<dbReference type="Gene3D" id="1.20.120.160">
    <property type="entry name" value="HPT domain"/>
    <property type="match status" value="1"/>
</dbReference>
<proteinExistence type="predicted"/>
<evidence type="ECO:0000256" key="11">
    <source>
        <dbReference type="SAM" id="MobiDB-lite"/>
    </source>
</evidence>
<dbReference type="CDD" id="cd17546">
    <property type="entry name" value="REC_hyHK_CKI1_RcsC-like"/>
    <property type="match status" value="1"/>
</dbReference>
<keyword evidence="19" id="KW-1185">Reference proteome</keyword>
<feature type="domain" description="HPt" evidence="17">
    <location>
        <begin position="827"/>
        <end position="925"/>
    </location>
</feature>
<dbReference type="SMART" id="SM00387">
    <property type="entry name" value="HATPase_c"/>
    <property type="match status" value="1"/>
</dbReference>
<evidence type="ECO:0000256" key="10">
    <source>
        <dbReference type="PROSITE-ProRule" id="PRU00169"/>
    </source>
</evidence>
<keyword evidence="12" id="KW-0472">Membrane</keyword>
<dbReference type="InterPro" id="IPR036097">
    <property type="entry name" value="HisK_dim/P_sf"/>
</dbReference>
<dbReference type="GO" id="GO:0005524">
    <property type="term" value="F:ATP binding"/>
    <property type="evidence" value="ECO:0007669"/>
    <property type="project" value="UniProtKB-KW"/>
</dbReference>
<dbReference type="PANTHER" id="PTHR45339">
    <property type="entry name" value="HYBRID SIGNAL TRANSDUCTION HISTIDINE KINASE J"/>
    <property type="match status" value="1"/>
</dbReference>
<gene>
    <name evidence="18" type="ORF">BCM14_2658</name>
</gene>
<evidence type="ECO:0000256" key="7">
    <source>
        <dbReference type="ARBA" id="ARBA00058004"/>
    </source>
</evidence>
<dbReference type="Pfam" id="PF00072">
    <property type="entry name" value="Response_reg"/>
    <property type="match status" value="1"/>
</dbReference>
<accession>A0A2T0XD79</accession>
<dbReference type="AlphaFoldDB" id="A0A2T0XD79"/>
<organism evidence="18 19">
    <name type="scientific">Jezberella montanilacus</name>
    <dbReference type="NCBI Taxonomy" id="323426"/>
    <lineage>
        <taxon>Bacteria</taxon>
        <taxon>Pseudomonadati</taxon>
        <taxon>Pseudomonadota</taxon>
        <taxon>Betaproteobacteria</taxon>
        <taxon>Burkholderiales</taxon>
        <taxon>Alcaligenaceae</taxon>
        <taxon>Jezberella</taxon>
    </lineage>
</organism>
<dbReference type="Gene3D" id="3.30.450.20">
    <property type="entry name" value="PAS domain"/>
    <property type="match status" value="1"/>
</dbReference>
<comment type="caution">
    <text evidence="18">The sequence shown here is derived from an EMBL/GenBank/DDBJ whole genome shotgun (WGS) entry which is preliminary data.</text>
</comment>
<dbReference type="FunFam" id="3.30.565.10:FF:000010">
    <property type="entry name" value="Sensor histidine kinase RcsC"/>
    <property type="match status" value="1"/>
</dbReference>
<feature type="compositionally biased region" description="Basic and acidic residues" evidence="11">
    <location>
        <begin position="638"/>
        <end position="652"/>
    </location>
</feature>
<feature type="transmembrane region" description="Helical" evidence="12">
    <location>
        <begin position="7"/>
        <end position="27"/>
    </location>
</feature>
<dbReference type="PANTHER" id="PTHR45339:SF3">
    <property type="entry name" value="HISTIDINE KINASE"/>
    <property type="match status" value="1"/>
</dbReference>
<dbReference type="PROSITE" id="PS50112">
    <property type="entry name" value="PAS"/>
    <property type="match status" value="1"/>
</dbReference>
<keyword evidence="12" id="KW-1133">Transmembrane helix</keyword>
<keyword evidence="12" id="KW-0812">Transmembrane</keyword>
<dbReference type="Proteomes" id="UP000238308">
    <property type="component" value="Unassembled WGS sequence"/>
</dbReference>
<evidence type="ECO:0000256" key="1">
    <source>
        <dbReference type="ARBA" id="ARBA00000085"/>
    </source>
</evidence>
<evidence type="ECO:0000259" key="17">
    <source>
        <dbReference type="PROSITE" id="PS50894"/>
    </source>
</evidence>
<evidence type="ECO:0000256" key="6">
    <source>
        <dbReference type="ARBA" id="ARBA00023026"/>
    </source>
</evidence>
<evidence type="ECO:0000256" key="5">
    <source>
        <dbReference type="ARBA" id="ARBA00023012"/>
    </source>
</evidence>
<dbReference type="InterPro" id="IPR001789">
    <property type="entry name" value="Sig_transdc_resp-reg_receiver"/>
</dbReference>
<feature type="modified residue" description="Phosphohistidine" evidence="9">
    <location>
        <position position="866"/>
    </location>
</feature>
<dbReference type="SMART" id="SM00448">
    <property type="entry name" value="REC"/>
    <property type="match status" value="1"/>
</dbReference>
<dbReference type="InterPro" id="IPR036890">
    <property type="entry name" value="HATPase_C_sf"/>
</dbReference>
<sequence length="929" mass="102824">MTTRSPTPFGFGLLISSYVLIGLLDRLIAPVELIPGIPLLLASSLGMALVLAKMPKSLRAVWVGAMMLTLSLEYRQDSDILTLVMATVIVAIAAYAQCLIAASIPKRLFKTDYAALNNVASIFVFITLALPLACLLPSAAHEIFWGRSTQIVSLSNLMQALSISSFISTWLSYCFSTTLFAPLFLALLLKQQPEWQDRWVGACLLLAIVVAIRHVIILPNDTIPIAAFRLVMLMIAQSIILFYTGRNAQFKLKARTGVNEQLNLFRRVIDSSNDMIMICEEDQTADNRLKTIYVNDMFVTRSGFLRSEVLGKPPELLIGKQTPRRTINSVKRAMLARSTFRAELATHTKDGGTNWDEVIVRPVILSHESPISWIFVLRDASKRKELEDSMRNAVDTANENTRAKSNFISTMSHEIRTPMHGIIGLVELALLEDLPAAARGLLVTAQTASQTLLTILNDILLFSKIEENKVFDDVARLDLDRLLEEIKNLFFASASLKGIGLELRLSKNCPQWLIGDATKIRQILSNLVGNAIKFTSKGAVQITIDLMSFDDTTVTIRFSVVDTGIGLDPATLEYVLQPFHQASTDTWTKYGGSGLGLTICQRLLNLMNSELKLKKTLTGGAHFYFDLSLGISAERVTDENQDRLAPEEERRTAGRLSDSTALPLSDIRILLAEDNPINQEIAVKFLERAGASVDVAQHGLEVLSMIEQTNYDVILMDLQMPHMDGLTATRELFMQPAWNKCPIIGVSAGLSNQDKDKCISAGMRDFLLKPVNWQQLISLLREVVKPSLKFGGTKFPVPSSNHSVPLAASSSDDTVHSIEATIKNLDDNQLALRLLGLFSVDGIAVKKELEALISVNDFEQALKKLHYLKGSVSILGMQDLLSAIDKLHTSLQHSTLDQSIYDMFKQQLESAINIVNKLRTSLESNLKND</sequence>
<feature type="transmembrane region" description="Helical" evidence="12">
    <location>
        <begin position="33"/>
        <end position="51"/>
    </location>
</feature>
<keyword evidence="5" id="KW-0902">Two-component regulatory system</keyword>
<feature type="domain" description="PAS" evidence="15">
    <location>
        <begin position="261"/>
        <end position="312"/>
    </location>
</feature>
<dbReference type="InterPro" id="IPR036641">
    <property type="entry name" value="HPT_dom_sf"/>
</dbReference>
<dbReference type="InterPro" id="IPR003594">
    <property type="entry name" value="HATPase_dom"/>
</dbReference>
<feature type="domain" description="Response regulatory" evidence="14">
    <location>
        <begin position="668"/>
        <end position="784"/>
    </location>
</feature>
<dbReference type="CDD" id="cd00130">
    <property type="entry name" value="PAS"/>
    <property type="match status" value="1"/>
</dbReference>
<evidence type="ECO:0000313" key="18">
    <source>
        <dbReference type="EMBL" id="PRY96899.1"/>
    </source>
</evidence>
<feature type="domain" description="Histidine kinase" evidence="13">
    <location>
        <begin position="410"/>
        <end position="631"/>
    </location>
</feature>
<feature type="transmembrane region" description="Helical" evidence="12">
    <location>
        <begin position="116"/>
        <end position="140"/>
    </location>
</feature>
<evidence type="ECO:0000256" key="9">
    <source>
        <dbReference type="PROSITE-ProRule" id="PRU00110"/>
    </source>
</evidence>
<dbReference type="SUPFAM" id="SSF55874">
    <property type="entry name" value="ATPase domain of HSP90 chaperone/DNA topoisomerase II/histidine kinase"/>
    <property type="match status" value="1"/>
</dbReference>
<feature type="modified residue" description="4-aspartylphosphate" evidence="10">
    <location>
        <position position="717"/>
    </location>
</feature>
<dbReference type="InterPro" id="IPR004358">
    <property type="entry name" value="Sig_transdc_His_kin-like_C"/>
</dbReference>
<dbReference type="Gene3D" id="3.40.50.2300">
    <property type="match status" value="1"/>
</dbReference>
<dbReference type="EMBL" id="PVTV01000016">
    <property type="protein sequence ID" value="PRY96899.1"/>
    <property type="molecule type" value="Genomic_DNA"/>
</dbReference>
<dbReference type="EC" id="2.7.13.3" evidence="2"/>
<keyword evidence="4" id="KW-0732">Signal</keyword>
<dbReference type="RefSeq" id="WP_106228476.1">
    <property type="nucleotide sequence ID" value="NZ_PVTV01000016.1"/>
</dbReference>
<evidence type="ECO:0000256" key="2">
    <source>
        <dbReference type="ARBA" id="ARBA00012438"/>
    </source>
</evidence>
<evidence type="ECO:0000256" key="12">
    <source>
        <dbReference type="SAM" id="Phobius"/>
    </source>
</evidence>
<feature type="region of interest" description="Disordered" evidence="11">
    <location>
        <begin position="638"/>
        <end position="657"/>
    </location>
</feature>
<feature type="transmembrane region" description="Helical" evidence="12">
    <location>
        <begin position="223"/>
        <end position="243"/>
    </location>
</feature>
<dbReference type="PROSITE" id="PS50113">
    <property type="entry name" value="PAC"/>
    <property type="match status" value="1"/>
</dbReference>
<dbReference type="Pfam" id="PF00512">
    <property type="entry name" value="HisKA"/>
    <property type="match status" value="1"/>
</dbReference>
<dbReference type="GO" id="GO:0005886">
    <property type="term" value="C:plasma membrane"/>
    <property type="evidence" value="ECO:0007669"/>
    <property type="project" value="UniProtKB-SubCell"/>
</dbReference>
<dbReference type="InterPro" id="IPR035965">
    <property type="entry name" value="PAS-like_dom_sf"/>
</dbReference>
<feature type="transmembrane region" description="Helical" evidence="12">
    <location>
        <begin position="199"/>
        <end position="217"/>
    </location>
</feature>
<evidence type="ECO:0000259" key="16">
    <source>
        <dbReference type="PROSITE" id="PS50113"/>
    </source>
</evidence>
<dbReference type="Gene3D" id="3.30.565.10">
    <property type="entry name" value="Histidine kinase-like ATPase, C-terminal domain"/>
    <property type="match status" value="1"/>
</dbReference>
<dbReference type="PROSITE" id="PS50110">
    <property type="entry name" value="RESPONSE_REGULATORY"/>
    <property type="match status" value="1"/>
</dbReference>
<feature type="domain" description="PAC" evidence="16">
    <location>
        <begin position="340"/>
        <end position="392"/>
    </location>
</feature>
<dbReference type="CDD" id="cd00082">
    <property type="entry name" value="HisKA"/>
    <property type="match status" value="1"/>
</dbReference>
<dbReference type="SUPFAM" id="SSF47226">
    <property type="entry name" value="Histidine-containing phosphotransfer domain, HPT domain"/>
    <property type="match status" value="1"/>
</dbReference>
<comment type="function">
    <text evidence="7">Member of the two-component regulatory system BvgS/BvgA. Phosphorylates BvgA via a four-step phosphorelay in response to environmental signals.</text>
</comment>
<evidence type="ECO:0000256" key="8">
    <source>
        <dbReference type="ARBA" id="ARBA00070152"/>
    </source>
</evidence>
<feature type="transmembrane region" description="Helical" evidence="12">
    <location>
        <begin position="80"/>
        <end position="104"/>
    </location>
</feature>
<evidence type="ECO:0000259" key="15">
    <source>
        <dbReference type="PROSITE" id="PS50112"/>
    </source>
</evidence>
<name>A0A2T0XD79_9BURK</name>
<evidence type="ECO:0000256" key="4">
    <source>
        <dbReference type="ARBA" id="ARBA00022729"/>
    </source>
</evidence>
<dbReference type="Gene3D" id="1.10.287.130">
    <property type="match status" value="1"/>
</dbReference>
<evidence type="ECO:0000256" key="3">
    <source>
        <dbReference type="ARBA" id="ARBA00022553"/>
    </source>
</evidence>
<dbReference type="InterPro" id="IPR000014">
    <property type="entry name" value="PAS"/>
</dbReference>
<dbReference type="Pfam" id="PF13426">
    <property type="entry name" value="PAS_9"/>
    <property type="match status" value="1"/>
</dbReference>
<dbReference type="SMART" id="SM00388">
    <property type="entry name" value="HisKA"/>
    <property type="match status" value="1"/>
</dbReference>
<keyword evidence="3 10" id="KW-0597">Phosphoprotein</keyword>
<dbReference type="NCBIfam" id="TIGR00229">
    <property type="entry name" value="sensory_box"/>
    <property type="match status" value="1"/>
</dbReference>
<protein>
    <recommendedName>
        <fullName evidence="8">Virulence sensor protein BvgS</fullName>
        <ecNumber evidence="2">2.7.13.3</ecNumber>
    </recommendedName>
</protein>
<evidence type="ECO:0000259" key="13">
    <source>
        <dbReference type="PROSITE" id="PS50109"/>
    </source>
</evidence>
<dbReference type="Pfam" id="PF02518">
    <property type="entry name" value="HATPase_c"/>
    <property type="match status" value="1"/>
</dbReference>
<evidence type="ECO:0000259" key="14">
    <source>
        <dbReference type="PROSITE" id="PS50110"/>
    </source>
</evidence>
<dbReference type="GO" id="GO:0000155">
    <property type="term" value="F:phosphorelay sensor kinase activity"/>
    <property type="evidence" value="ECO:0007669"/>
    <property type="project" value="InterPro"/>
</dbReference>
<dbReference type="InterPro" id="IPR003661">
    <property type="entry name" value="HisK_dim/P_dom"/>
</dbReference>
<dbReference type="InterPro" id="IPR011006">
    <property type="entry name" value="CheY-like_superfamily"/>
</dbReference>
<comment type="catalytic activity">
    <reaction evidence="1">
        <text>ATP + protein L-histidine = ADP + protein N-phospho-L-histidine.</text>
        <dbReference type="EC" id="2.7.13.3"/>
    </reaction>
</comment>
<evidence type="ECO:0000313" key="19">
    <source>
        <dbReference type="Proteomes" id="UP000238308"/>
    </source>
</evidence>
<dbReference type="OrthoDB" id="219325at2"/>
<dbReference type="SUPFAM" id="SSF52172">
    <property type="entry name" value="CheY-like"/>
    <property type="match status" value="1"/>
</dbReference>
<dbReference type="PROSITE" id="PS50109">
    <property type="entry name" value="HIS_KIN"/>
    <property type="match status" value="1"/>
</dbReference>
<dbReference type="InterPro" id="IPR005467">
    <property type="entry name" value="His_kinase_dom"/>
</dbReference>
<feature type="transmembrane region" description="Helical" evidence="12">
    <location>
        <begin position="160"/>
        <end position="187"/>
    </location>
</feature>
<dbReference type="PRINTS" id="PR00344">
    <property type="entry name" value="BCTRLSENSOR"/>
</dbReference>
<dbReference type="SUPFAM" id="SSF47384">
    <property type="entry name" value="Homodimeric domain of signal transducing histidine kinase"/>
    <property type="match status" value="1"/>
</dbReference>
<keyword evidence="6" id="KW-0843">Virulence</keyword>
<dbReference type="SUPFAM" id="SSF55785">
    <property type="entry name" value="PYP-like sensor domain (PAS domain)"/>
    <property type="match status" value="1"/>
</dbReference>
<dbReference type="PROSITE" id="PS50894">
    <property type="entry name" value="HPT"/>
    <property type="match status" value="1"/>
</dbReference>
<dbReference type="InterPro" id="IPR000700">
    <property type="entry name" value="PAS-assoc_C"/>
</dbReference>
<dbReference type="CDD" id="cd16922">
    <property type="entry name" value="HATPase_EvgS-ArcB-TorS-like"/>
    <property type="match status" value="1"/>
</dbReference>
<reference evidence="18 19" key="1">
    <citation type="submission" date="2018-03" db="EMBL/GenBank/DDBJ databases">
        <title>Genomic Encyclopedia of Type Strains, Phase III (KMG-III): the genomes of soil and plant-associated and newly described type strains.</title>
        <authorList>
            <person name="Whitman W."/>
        </authorList>
    </citation>
    <scope>NUCLEOTIDE SEQUENCE [LARGE SCALE GENOMIC DNA]</scope>
    <source>
        <strain evidence="18 19">MWH-P2sevCIIIb</strain>
    </source>
</reference>
<dbReference type="InterPro" id="IPR008207">
    <property type="entry name" value="Sig_transdc_His_kin_Hpt_dom"/>
</dbReference>